<reference evidence="1" key="1">
    <citation type="submission" date="2019-04" db="EMBL/GenBank/DDBJ databases">
        <title>Microbes associate with the intestines of laboratory mice.</title>
        <authorList>
            <person name="Navarre W."/>
            <person name="Wong E."/>
            <person name="Huang K."/>
            <person name="Tropini C."/>
            <person name="Ng K."/>
            <person name="Yu B."/>
        </authorList>
    </citation>
    <scope>NUCLEOTIDE SEQUENCE</scope>
    <source>
        <strain evidence="1">NM04_E33</strain>
    </source>
</reference>
<dbReference type="EMBL" id="SRYB01000025">
    <property type="protein sequence ID" value="TGY77422.1"/>
    <property type="molecule type" value="Genomic_DNA"/>
</dbReference>
<protein>
    <submittedName>
        <fullName evidence="1">Uncharacterized protein</fullName>
    </submittedName>
</protein>
<comment type="caution">
    <text evidence="1">The sequence shown here is derived from an EMBL/GenBank/DDBJ whole genome shotgun (WGS) entry which is preliminary data.</text>
</comment>
<sequence length="77" mass="8693">MIGYKTNNDKMLTAVLLNQHLMEVGGYSEKDFTTFDQALVSLNPIVRTVARIIQGHSEGNTSKNIYNEITDYLKKTV</sequence>
<keyword evidence="2" id="KW-1185">Reference proteome</keyword>
<evidence type="ECO:0000313" key="1">
    <source>
        <dbReference type="EMBL" id="TGY77422.1"/>
    </source>
</evidence>
<gene>
    <name evidence="1" type="ORF">E5331_14650</name>
</gene>
<accession>A0AC61RD77</accession>
<evidence type="ECO:0000313" key="2">
    <source>
        <dbReference type="Proteomes" id="UP000306319"/>
    </source>
</evidence>
<dbReference type="Proteomes" id="UP000306319">
    <property type="component" value="Unassembled WGS sequence"/>
</dbReference>
<organism evidence="1 2">
    <name type="scientific">Lepagella muris</name>
    <dbReference type="NCBI Taxonomy" id="3032870"/>
    <lineage>
        <taxon>Bacteria</taxon>
        <taxon>Pseudomonadati</taxon>
        <taxon>Bacteroidota</taxon>
        <taxon>Bacteroidia</taxon>
        <taxon>Bacteroidales</taxon>
        <taxon>Muribaculaceae</taxon>
        <taxon>Lepagella</taxon>
    </lineage>
</organism>
<proteinExistence type="predicted"/>
<name>A0AC61RD77_9BACT</name>